<dbReference type="Proteomes" id="UP000237222">
    <property type="component" value="Unassembled WGS sequence"/>
</dbReference>
<evidence type="ECO:0000313" key="2">
    <source>
        <dbReference type="Proteomes" id="UP000237222"/>
    </source>
</evidence>
<dbReference type="OrthoDB" id="9814566at2"/>
<dbReference type="AlphaFoldDB" id="A0A2S4HGT7"/>
<name>A0A2S4HGT7_9GAMM</name>
<comment type="caution">
    <text evidence="1">The sequence shown here is derived from an EMBL/GenBank/DDBJ whole genome shotgun (WGS) entry which is preliminary data.</text>
</comment>
<protein>
    <submittedName>
        <fullName evidence="1">CPXCG motif-containing cysteine-rich protein</fullName>
    </submittedName>
</protein>
<accession>A0A2S4HGT7</accession>
<gene>
    <name evidence="1" type="ORF">C0068_09830</name>
</gene>
<dbReference type="EMBL" id="PQGG01000021">
    <property type="protein sequence ID" value="POP52911.1"/>
    <property type="molecule type" value="Genomic_DNA"/>
</dbReference>
<dbReference type="PIRSF" id="PIRSF037225">
    <property type="entry name" value="UCP037225"/>
    <property type="match status" value="1"/>
</dbReference>
<dbReference type="Pfam" id="PF14255">
    <property type="entry name" value="Zn_ribbon_21"/>
    <property type="match status" value="1"/>
</dbReference>
<proteinExistence type="predicted"/>
<dbReference type="InterPro" id="IPR017143">
    <property type="entry name" value="UCP037225"/>
</dbReference>
<dbReference type="InterPro" id="IPR025990">
    <property type="entry name" value="zinc_ribbon_bacterial"/>
</dbReference>
<dbReference type="RefSeq" id="WP_103684328.1">
    <property type="nucleotide sequence ID" value="NZ_PQGG01000021.1"/>
</dbReference>
<sequence>MNSIESIYEQCPYCGESIELLIDASGGDEEYIEDCEVCCRPISIVLRVDDEQELCVRVYAENDAY</sequence>
<evidence type="ECO:0000313" key="1">
    <source>
        <dbReference type="EMBL" id="POP52911.1"/>
    </source>
</evidence>
<reference evidence="1" key="1">
    <citation type="submission" date="2018-01" db="EMBL/GenBank/DDBJ databases">
        <authorList>
            <person name="Yu X.-D."/>
        </authorList>
    </citation>
    <scope>NUCLEOTIDE SEQUENCE</scope>
    <source>
        <strain evidence="1">ZX-21</strain>
    </source>
</reference>
<organism evidence="1 2">
    <name type="scientific">Zhongshania marina</name>
    <dbReference type="NCBI Taxonomy" id="2304603"/>
    <lineage>
        <taxon>Bacteria</taxon>
        <taxon>Pseudomonadati</taxon>
        <taxon>Pseudomonadota</taxon>
        <taxon>Gammaproteobacteria</taxon>
        <taxon>Cellvibrionales</taxon>
        <taxon>Spongiibacteraceae</taxon>
        <taxon>Zhongshania</taxon>
    </lineage>
</organism>